<accession>A0ABV0KML6</accession>
<sequence>MPCSMEDYLNVVVPYLPSELVSASALSNIRALSKVLPPFSLAGFESRLGTAQPVVDLLVRFPRSKLPLPQAFLAHSAWRSLHNLCQDWVEPTSELYDQLQHIWLEFDLDRPPAPVPIPCLFLSFSDTVQDARSLVKLAHRLPEHTISDSIARNLTQCAHALPTNARIEHLGAMLSRPNQAIRVVVSGIRLQQIPEYLNKIGWHDSTNCLTGLISNLSERVDSVAILDLDVSEQILPKIGIECFNRQPSPQPRQPQFLNYLVGQGLCTSEKQAAIAQWSGFSQNIPQNDAAPNNLMWGDLFLRGKAHSIFWRSVSHIKLSYHPEHPIDAKAYLAFGHNWFDANVPLSA</sequence>
<dbReference type="EMBL" id="JAMPLM010000018">
    <property type="protein sequence ID" value="MEP1060483.1"/>
    <property type="molecule type" value="Genomic_DNA"/>
</dbReference>
<evidence type="ECO:0000313" key="2">
    <source>
        <dbReference type="Proteomes" id="UP001476950"/>
    </source>
</evidence>
<name>A0ABV0KML6_9CYAN</name>
<comment type="caution">
    <text evidence="1">The sequence shown here is derived from an EMBL/GenBank/DDBJ whole genome shotgun (WGS) entry which is preliminary data.</text>
</comment>
<dbReference type="RefSeq" id="WP_190452504.1">
    <property type="nucleotide sequence ID" value="NZ_JAMPLM010000018.1"/>
</dbReference>
<gene>
    <name evidence="1" type="ORF">NDI38_18790</name>
</gene>
<organism evidence="1 2">
    <name type="scientific">Stenomitos frigidus AS-A4</name>
    <dbReference type="NCBI Taxonomy" id="2933935"/>
    <lineage>
        <taxon>Bacteria</taxon>
        <taxon>Bacillati</taxon>
        <taxon>Cyanobacteriota</taxon>
        <taxon>Cyanophyceae</taxon>
        <taxon>Leptolyngbyales</taxon>
        <taxon>Leptolyngbyaceae</taxon>
        <taxon>Stenomitos</taxon>
    </lineage>
</organism>
<reference evidence="1 2" key="1">
    <citation type="submission" date="2022-04" db="EMBL/GenBank/DDBJ databases">
        <title>Positive selection, recombination, and allopatry shape intraspecific diversity of widespread and dominant cyanobacteria.</title>
        <authorList>
            <person name="Wei J."/>
            <person name="Shu W."/>
            <person name="Hu C."/>
        </authorList>
    </citation>
    <scope>NUCLEOTIDE SEQUENCE [LARGE SCALE GENOMIC DNA]</scope>
    <source>
        <strain evidence="1 2">AS-A4</strain>
    </source>
</reference>
<dbReference type="Proteomes" id="UP001476950">
    <property type="component" value="Unassembled WGS sequence"/>
</dbReference>
<evidence type="ECO:0000313" key="1">
    <source>
        <dbReference type="EMBL" id="MEP1060483.1"/>
    </source>
</evidence>
<protein>
    <submittedName>
        <fullName evidence="1">Uncharacterized protein</fullName>
    </submittedName>
</protein>
<proteinExistence type="predicted"/>
<keyword evidence="2" id="KW-1185">Reference proteome</keyword>